<proteinExistence type="predicted"/>
<keyword evidence="4" id="KW-1185">Reference proteome</keyword>
<reference evidence="3" key="1">
    <citation type="journal article" date="2014" name="Int. J. Syst. Evol. Microbiol.">
        <title>Complete genome sequence of Corynebacterium casei LMG S-19264T (=DSM 44701T), isolated from a smear-ripened cheese.</title>
        <authorList>
            <consortium name="US DOE Joint Genome Institute (JGI-PGF)"/>
            <person name="Walter F."/>
            <person name="Albersmeier A."/>
            <person name="Kalinowski J."/>
            <person name="Ruckert C."/>
        </authorList>
    </citation>
    <scope>NUCLEOTIDE SEQUENCE</scope>
    <source>
        <strain evidence="3">CGMCC 1.12195</strain>
    </source>
</reference>
<evidence type="ECO:0000256" key="1">
    <source>
        <dbReference type="SAM" id="Phobius"/>
    </source>
</evidence>
<feature type="transmembrane region" description="Helical" evidence="1">
    <location>
        <begin position="6"/>
        <end position="23"/>
    </location>
</feature>
<dbReference type="AlphaFoldDB" id="A0A917HQ02"/>
<feature type="transmembrane region" description="Helical" evidence="1">
    <location>
        <begin position="30"/>
        <end position="46"/>
    </location>
</feature>
<feature type="domain" description="Putative beta-lactamase-inhibitor-like PepSY-like" evidence="2">
    <location>
        <begin position="110"/>
        <end position="170"/>
    </location>
</feature>
<evidence type="ECO:0000313" key="4">
    <source>
        <dbReference type="Proteomes" id="UP000660862"/>
    </source>
</evidence>
<dbReference type="SUPFAM" id="SSF160574">
    <property type="entry name" value="BT0923-like"/>
    <property type="match status" value="1"/>
</dbReference>
<organism evidence="3 4">
    <name type="scientific">Parapedobacter pyrenivorans</name>
    <dbReference type="NCBI Taxonomy" id="1305674"/>
    <lineage>
        <taxon>Bacteria</taxon>
        <taxon>Pseudomonadati</taxon>
        <taxon>Bacteroidota</taxon>
        <taxon>Sphingobacteriia</taxon>
        <taxon>Sphingobacteriales</taxon>
        <taxon>Sphingobacteriaceae</taxon>
        <taxon>Parapedobacter</taxon>
    </lineage>
</organism>
<dbReference type="InterPro" id="IPR021533">
    <property type="entry name" value="PepSY-like"/>
</dbReference>
<evidence type="ECO:0000259" key="2">
    <source>
        <dbReference type="Pfam" id="PF11396"/>
    </source>
</evidence>
<keyword evidence="1" id="KW-0472">Membrane</keyword>
<dbReference type="EMBL" id="BMER01000001">
    <property type="protein sequence ID" value="GGG86690.1"/>
    <property type="molecule type" value="Genomic_DNA"/>
</dbReference>
<feature type="domain" description="Putative beta-lactamase-inhibitor-like PepSY-like" evidence="2">
    <location>
        <begin position="53"/>
        <end position="88"/>
    </location>
</feature>
<evidence type="ECO:0000313" key="3">
    <source>
        <dbReference type="EMBL" id="GGG86690.1"/>
    </source>
</evidence>
<keyword evidence="1" id="KW-1133">Transmembrane helix</keyword>
<dbReference type="Pfam" id="PF11396">
    <property type="entry name" value="PepSY_like"/>
    <property type="match status" value="2"/>
</dbReference>
<accession>A0A917HQ02</accession>
<gene>
    <name evidence="3" type="ORF">GCM10007415_20390</name>
</gene>
<protein>
    <recommendedName>
        <fullName evidence="2">Putative beta-lactamase-inhibitor-like PepSY-like domain-containing protein</fullName>
    </recommendedName>
</protein>
<dbReference type="Gene3D" id="3.10.450.360">
    <property type="match status" value="1"/>
</dbReference>
<comment type="caution">
    <text evidence="3">The sequence shown here is derived from an EMBL/GenBank/DDBJ whole genome shotgun (WGS) entry which is preliminary data.</text>
</comment>
<name>A0A917HQ02_9SPHI</name>
<reference evidence="3" key="2">
    <citation type="submission" date="2020-09" db="EMBL/GenBank/DDBJ databases">
        <authorList>
            <person name="Sun Q."/>
            <person name="Zhou Y."/>
        </authorList>
    </citation>
    <scope>NUCLEOTIDE SEQUENCE</scope>
    <source>
        <strain evidence="3">CGMCC 1.12195</strain>
    </source>
</reference>
<keyword evidence="1" id="KW-0812">Transmembrane</keyword>
<sequence length="175" mass="19924">MLQEFLISQVFPVLGLYFVGVTKYTDMKKLLLGLTVITFISLSAVGQDAQRRGVPAVVLNAFQQQFPKARQVEWEKKKDGNYEVEFDIGLISRDHQAIISPEGKVLRYEEEITSSSLPDAVKTQIKTEFAEYRIGDVKKIEVDGKITYAVELDNRYGDLKVDFDPEGKIVKERMD</sequence>
<dbReference type="Proteomes" id="UP000660862">
    <property type="component" value="Unassembled WGS sequence"/>
</dbReference>